<dbReference type="AlphaFoldDB" id="A0A4Y7QCV8"/>
<dbReference type="Proteomes" id="UP000294933">
    <property type="component" value="Unassembled WGS sequence"/>
</dbReference>
<accession>A0A4Y7QCV8</accession>
<organism evidence="2 3">
    <name type="scientific">Rickenella mellea</name>
    <dbReference type="NCBI Taxonomy" id="50990"/>
    <lineage>
        <taxon>Eukaryota</taxon>
        <taxon>Fungi</taxon>
        <taxon>Dikarya</taxon>
        <taxon>Basidiomycota</taxon>
        <taxon>Agaricomycotina</taxon>
        <taxon>Agaricomycetes</taxon>
        <taxon>Hymenochaetales</taxon>
        <taxon>Rickenellaceae</taxon>
        <taxon>Rickenella</taxon>
    </lineage>
</organism>
<feature type="compositionally biased region" description="Pro residues" evidence="1">
    <location>
        <begin position="1"/>
        <end position="11"/>
    </location>
</feature>
<dbReference type="VEuPathDB" id="FungiDB:BD410DRAFT_785846"/>
<dbReference type="EMBL" id="ML170165">
    <property type="protein sequence ID" value="TDL25068.1"/>
    <property type="molecule type" value="Genomic_DNA"/>
</dbReference>
<feature type="region of interest" description="Disordered" evidence="1">
    <location>
        <begin position="1"/>
        <end position="184"/>
    </location>
</feature>
<feature type="compositionally biased region" description="Low complexity" evidence="1">
    <location>
        <begin position="68"/>
        <end position="91"/>
    </location>
</feature>
<gene>
    <name evidence="2" type="ORF">BD410DRAFT_785846</name>
</gene>
<sequence>MASVPPVPSLPPSAQLMAGTTRSRNPAFISASEKDATHHLATKPSSVSSDSYYSTQSGEERRIRNQGSVSSALAQARRLSSHTRSSTSDNSGYSTADEHPWRSSWRFAWNSGGPTGRNRLSAATSSSIVTRPEDIPGVPIGVAFGGEDDDPLQTISEQDQGHPSGASKNPRHHVERKPFSGRNR</sequence>
<evidence type="ECO:0000256" key="1">
    <source>
        <dbReference type="SAM" id="MobiDB-lite"/>
    </source>
</evidence>
<protein>
    <submittedName>
        <fullName evidence="2">Uncharacterized protein</fullName>
    </submittedName>
</protein>
<keyword evidence="3" id="KW-1185">Reference proteome</keyword>
<reference evidence="2 3" key="1">
    <citation type="submission" date="2018-06" db="EMBL/GenBank/DDBJ databases">
        <title>A transcriptomic atlas of mushroom development highlights an independent origin of complex multicellularity.</title>
        <authorList>
            <consortium name="DOE Joint Genome Institute"/>
            <person name="Krizsan K."/>
            <person name="Almasi E."/>
            <person name="Merenyi Z."/>
            <person name="Sahu N."/>
            <person name="Viragh M."/>
            <person name="Koszo T."/>
            <person name="Mondo S."/>
            <person name="Kiss B."/>
            <person name="Balint B."/>
            <person name="Kues U."/>
            <person name="Barry K."/>
            <person name="Hegedus J.C."/>
            <person name="Henrissat B."/>
            <person name="Johnson J."/>
            <person name="Lipzen A."/>
            <person name="Ohm R."/>
            <person name="Nagy I."/>
            <person name="Pangilinan J."/>
            <person name="Yan J."/>
            <person name="Xiong Y."/>
            <person name="Grigoriev I.V."/>
            <person name="Hibbett D.S."/>
            <person name="Nagy L.G."/>
        </authorList>
    </citation>
    <scope>NUCLEOTIDE SEQUENCE [LARGE SCALE GENOMIC DNA]</scope>
    <source>
        <strain evidence="2 3">SZMC22713</strain>
    </source>
</reference>
<name>A0A4Y7QCV8_9AGAM</name>
<feature type="compositionally biased region" description="Low complexity" evidence="1">
    <location>
        <begin position="45"/>
        <end position="57"/>
    </location>
</feature>
<proteinExistence type="predicted"/>
<evidence type="ECO:0000313" key="2">
    <source>
        <dbReference type="EMBL" id="TDL25068.1"/>
    </source>
</evidence>
<evidence type="ECO:0000313" key="3">
    <source>
        <dbReference type="Proteomes" id="UP000294933"/>
    </source>
</evidence>